<dbReference type="Gene3D" id="2.30.30.40">
    <property type="entry name" value="SH3 Domains"/>
    <property type="match status" value="2"/>
</dbReference>
<dbReference type="PANTHER" id="PTHR34408">
    <property type="entry name" value="FAMILY PROTEIN, PUTATIVE-RELATED"/>
    <property type="match status" value="1"/>
</dbReference>
<gene>
    <name evidence="3" type="ORF">KHA97_11725</name>
</gene>
<dbReference type="AlphaFoldDB" id="A0A942TDJ8"/>
<protein>
    <submittedName>
        <fullName evidence="3">SH3 domain-containing protein</fullName>
    </submittedName>
</protein>
<proteinExistence type="predicted"/>
<dbReference type="Proteomes" id="UP000681414">
    <property type="component" value="Unassembled WGS sequence"/>
</dbReference>
<dbReference type="InterPro" id="IPR052354">
    <property type="entry name" value="Cell_Wall_Dynamics_Protein"/>
</dbReference>
<keyword evidence="1" id="KW-0472">Membrane</keyword>
<evidence type="ECO:0000256" key="1">
    <source>
        <dbReference type="SAM" id="Phobius"/>
    </source>
</evidence>
<keyword evidence="1" id="KW-0812">Transmembrane</keyword>
<keyword evidence="1" id="KW-1133">Transmembrane helix</keyword>
<accession>A0A942TDJ8</accession>
<reference evidence="3 4" key="1">
    <citation type="submission" date="2021-05" db="EMBL/GenBank/DDBJ databases">
        <title>Novel Bacillus species.</title>
        <authorList>
            <person name="Liu G."/>
        </authorList>
    </citation>
    <scope>NUCLEOTIDE SEQUENCE [LARGE SCALE GENOMIC DNA]</scope>
    <source>
        <strain evidence="4">FJAT-49780</strain>
    </source>
</reference>
<evidence type="ECO:0000259" key="2">
    <source>
        <dbReference type="PROSITE" id="PS51781"/>
    </source>
</evidence>
<evidence type="ECO:0000313" key="3">
    <source>
        <dbReference type="EMBL" id="MBS4195728.1"/>
    </source>
</evidence>
<dbReference type="RefSeq" id="WP_213124923.1">
    <property type="nucleotide sequence ID" value="NZ_JAGYPG010000002.1"/>
</dbReference>
<dbReference type="SMART" id="SM00287">
    <property type="entry name" value="SH3b"/>
    <property type="match status" value="2"/>
</dbReference>
<organism evidence="3 4">
    <name type="scientific">Lederbergia citri</name>
    <dbReference type="NCBI Taxonomy" id="2833580"/>
    <lineage>
        <taxon>Bacteria</taxon>
        <taxon>Bacillati</taxon>
        <taxon>Bacillota</taxon>
        <taxon>Bacilli</taxon>
        <taxon>Bacillales</taxon>
        <taxon>Bacillaceae</taxon>
        <taxon>Lederbergia</taxon>
    </lineage>
</organism>
<feature type="transmembrane region" description="Helical" evidence="1">
    <location>
        <begin position="7"/>
        <end position="28"/>
    </location>
</feature>
<sequence>MKKRQIYTISFTLAIGFLIGGIFSPSIYSSAQSNVLIASVEWVTSQINPLKTKIDKLESTINSQAAEIALLKKSISEGGGLILPEYVYVKSNSASIYSGALTSYRKVANVAVGQRLKVLDEHTSTEKWYRVEYSSGQFGWILASDISVDPVNTPKTVKINKTTTVYSGALTTYRKVATLQSGQSVKYISAINSNNETWYNVELSSGLRGWIQASYGEVQS</sequence>
<dbReference type="PANTHER" id="PTHR34408:SF1">
    <property type="entry name" value="GLYCOSYL HYDROLASE FAMILY 19 DOMAIN-CONTAINING PROTEIN HI_1415"/>
    <property type="match status" value="1"/>
</dbReference>
<dbReference type="InterPro" id="IPR003646">
    <property type="entry name" value="SH3-like_bac-type"/>
</dbReference>
<keyword evidence="4" id="KW-1185">Reference proteome</keyword>
<comment type="caution">
    <text evidence="3">The sequence shown here is derived from an EMBL/GenBank/DDBJ whole genome shotgun (WGS) entry which is preliminary data.</text>
</comment>
<dbReference type="EMBL" id="JAGYPG010000002">
    <property type="protein sequence ID" value="MBS4195728.1"/>
    <property type="molecule type" value="Genomic_DNA"/>
</dbReference>
<feature type="domain" description="SH3b" evidence="2">
    <location>
        <begin position="152"/>
        <end position="220"/>
    </location>
</feature>
<name>A0A942TDJ8_9BACI</name>
<evidence type="ECO:0000313" key="4">
    <source>
        <dbReference type="Proteomes" id="UP000681414"/>
    </source>
</evidence>
<feature type="domain" description="SH3b" evidence="2">
    <location>
        <begin position="84"/>
        <end position="150"/>
    </location>
</feature>
<dbReference type="Pfam" id="PF08239">
    <property type="entry name" value="SH3_3"/>
    <property type="match status" value="2"/>
</dbReference>
<dbReference type="PROSITE" id="PS51781">
    <property type="entry name" value="SH3B"/>
    <property type="match status" value="2"/>
</dbReference>